<sequence length="180" mass="20561">MLLTELVVGPSVLPGLAAMKLRRLSVYLLKLFGGAQWVDLRHLKTFVVVLRPAPRPHAFGAGGQLKYPIRAIAKDKPPKTRTEETLLRTVGKVEPVQRARDPILETLQEFIDVREAERRRSFLPQTKELLDTGYRHIGDEIDCFLRRALLDERAVHEILAVAVSLLFLKMFTLNEEISWK</sequence>
<dbReference type="Proteomes" id="UP001221757">
    <property type="component" value="Unassembled WGS sequence"/>
</dbReference>
<dbReference type="EMBL" id="JARKIE010000073">
    <property type="protein sequence ID" value="KAJ7689286.1"/>
    <property type="molecule type" value="Genomic_DNA"/>
</dbReference>
<keyword evidence="2" id="KW-1185">Reference proteome</keyword>
<accession>A0AAD7DEB8</accession>
<gene>
    <name evidence="1" type="ORF">B0H17DRAFT_1135096</name>
</gene>
<name>A0AAD7DEB8_MYCRO</name>
<reference evidence="1" key="1">
    <citation type="submission" date="2023-03" db="EMBL/GenBank/DDBJ databases">
        <title>Massive genome expansion in bonnet fungi (Mycena s.s.) driven by repeated elements and novel gene families across ecological guilds.</title>
        <authorList>
            <consortium name="Lawrence Berkeley National Laboratory"/>
            <person name="Harder C.B."/>
            <person name="Miyauchi S."/>
            <person name="Viragh M."/>
            <person name="Kuo A."/>
            <person name="Thoen E."/>
            <person name="Andreopoulos B."/>
            <person name="Lu D."/>
            <person name="Skrede I."/>
            <person name="Drula E."/>
            <person name="Henrissat B."/>
            <person name="Morin E."/>
            <person name="Kohler A."/>
            <person name="Barry K."/>
            <person name="LaButti K."/>
            <person name="Morin E."/>
            <person name="Salamov A."/>
            <person name="Lipzen A."/>
            <person name="Mereny Z."/>
            <person name="Hegedus B."/>
            <person name="Baldrian P."/>
            <person name="Stursova M."/>
            <person name="Weitz H."/>
            <person name="Taylor A."/>
            <person name="Grigoriev I.V."/>
            <person name="Nagy L.G."/>
            <person name="Martin F."/>
            <person name="Kauserud H."/>
        </authorList>
    </citation>
    <scope>NUCLEOTIDE SEQUENCE</scope>
    <source>
        <strain evidence="1">CBHHK067</strain>
    </source>
</reference>
<comment type="caution">
    <text evidence="1">The sequence shown here is derived from an EMBL/GenBank/DDBJ whole genome shotgun (WGS) entry which is preliminary data.</text>
</comment>
<organism evidence="1 2">
    <name type="scientific">Mycena rosella</name>
    <name type="common">Pink bonnet</name>
    <name type="synonym">Agaricus rosellus</name>
    <dbReference type="NCBI Taxonomy" id="1033263"/>
    <lineage>
        <taxon>Eukaryota</taxon>
        <taxon>Fungi</taxon>
        <taxon>Dikarya</taxon>
        <taxon>Basidiomycota</taxon>
        <taxon>Agaricomycotina</taxon>
        <taxon>Agaricomycetes</taxon>
        <taxon>Agaricomycetidae</taxon>
        <taxon>Agaricales</taxon>
        <taxon>Marasmiineae</taxon>
        <taxon>Mycenaceae</taxon>
        <taxon>Mycena</taxon>
    </lineage>
</organism>
<evidence type="ECO:0000313" key="1">
    <source>
        <dbReference type="EMBL" id="KAJ7689286.1"/>
    </source>
</evidence>
<proteinExistence type="predicted"/>
<protein>
    <submittedName>
        <fullName evidence="1">Uncharacterized protein</fullName>
    </submittedName>
</protein>
<evidence type="ECO:0000313" key="2">
    <source>
        <dbReference type="Proteomes" id="UP001221757"/>
    </source>
</evidence>
<dbReference type="AlphaFoldDB" id="A0AAD7DEB8"/>